<evidence type="ECO:0000256" key="3">
    <source>
        <dbReference type="HAMAP-Rule" id="MF_00023"/>
    </source>
</evidence>
<dbReference type="PANTHER" id="PTHR30308">
    <property type="entry name" value="TMRNA-BINDING COMPONENT OF TRANS-TRANSLATION TAGGING COMPLEX"/>
    <property type="match status" value="1"/>
</dbReference>
<dbReference type="Pfam" id="PF01668">
    <property type="entry name" value="SmpB"/>
    <property type="match status" value="1"/>
</dbReference>
<dbReference type="InterPro" id="IPR023620">
    <property type="entry name" value="SmpB"/>
</dbReference>
<keyword evidence="2 3" id="KW-0694">RNA-binding</keyword>
<name>A0ABT1RAA8_9HYPH</name>
<dbReference type="CDD" id="cd09294">
    <property type="entry name" value="SmpB"/>
    <property type="match status" value="1"/>
</dbReference>
<dbReference type="Proteomes" id="UP000996601">
    <property type="component" value="Unassembled WGS sequence"/>
</dbReference>
<proteinExistence type="inferred from homology"/>
<sequence length="169" mass="19731">MITKPRPVTPKTTPRKPSTIKKIVAENRKARFNYEIIDTYEAGIVLTGTEVKSLREGKANIAESYASDEGGEIWLINSYLPEYLQANRFNHETRRRRKLLLSKREINRLRIAINREGMTLVPLKVYFNDVGRAKLELALAKGKKLHDKRETEKERDWNRQKGRLLRDRG</sequence>
<evidence type="ECO:0000256" key="1">
    <source>
        <dbReference type="ARBA" id="ARBA00022490"/>
    </source>
</evidence>
<evidence type="ECO:0000256" key="4">
    <source>
        <dbReference type="SAM" id="MobiDB-lite"/>
    </source>
</evidence>
<dbReference type="Gene3D" id="2.40.280.10">
    <property type="match status" value="1"/>
</dbReference>
<comment type="function">
    <text evidence="3">Required for rescue of stalled ribosomes mediated by trans-translation. Binds to transfer-messenger RNA (tmRNA), required for stable association of tmRNA with ribosomes. tmRNA and SmpB together mimic tRNA shape, replacing the anticodon stem-loop with SmpB. tmRNA is encoded by the ssrA gene; the 2 termini fold to resemble tRNA(Ala) and it encodes a 'tag peptide', a short internal open reading frame. During trans-translation Ala-aminoacylated tmRNA acts like a tRNA, entering the A-site of stalled ribosomes, displacing the stalled mRNA. The ribosome then switches to translate the ORF on the tmRNA; the nascent peptide is terminated with the 'tag peptide' encoded by the tmRNA and targeted for degradation. The ribosome is freed to recommence translation, which seems to be the essential function of trans-translation.</text>
</comment>
<keyword evidence="6" id="KW-1185">Reference proteome</keyword>
<accession>A0ABT1RAA8</accession>
<protein>
    <recommendedName>
        <fullName evidence="3">SsrA-binding protein</fullName>
    </recommendedName>
    <alternativeName>
        <fullName evidence="3">Small protein B</fullName>
    </alternativeName>
</protein>
<dbReference type="InterPro" id="IPR020081">
    <property type="entry name" value="SsrA-bd_prot_CS"/>
</dbReference>
<comment type="caution">
    <text evidence="5">The sequence shown here is derived from an EMBL/GenBank/DDBJ whole genome shotgun (WGS) entry which is preliminary data.</text>
</comment>
<evidence type="ECO:0000256" key="2">
    <source>
        <dbReference type="ARBA" id="ARBA00022884"/>
    </source>
</evidence>
<dbReference type="PANTHER" id="PTHR30308:SF2">
    <property type="entry name" value="SSRA-BINDING PROTEIN"/>
    <property type="match status" value="1"/>
</dbReference>
<keyword evidence="1 3" id="KW-0963">Cytoplasm</keyword>
<dbReference type="HAMAP" id="MF_00023">
    <property type="entry name" value="SmpB"/>
    <property type="match status" value="1"/>
</dbReference>
<feature type="compositionally biased region" description="Basic and acidic residues" evidence="4">
    <location>
        <begin position="147"/>
        <end position="169"/>
    </location>
</feature>
<feature type="region of interest" description="Disordered" evidence="4">
    <location>
        <begin position="145"/>
        <end position="169"/>
    </location>
</feature>
<dbReference type="SUPFAM" id="SSF74982">
    <property type="entry name" value="Small protein B (SmpB)"/>
    <property type="match status" value="1"/>
</dbReference>
<dbReference type="RefSeq" id="WP_256118767.1">
    <property type="nucleotide sequence ID" value="NZ_WHSB02000007.1"/>
</dbReference>
<comment type="similarity">
    <text evidence="3">Belongs to the SmpB family.</text>
</comment>
<dbReference type="NCBIfam" id="NF003843">
    <property type="entry name" value="PRK05422.1"/>
    <property type="match status" value="1"/>
</dbReference>
<evidence type="ECO:0000313" key="6">
    <source>
        <dbReference type="Proteomes" id="UP000996601"/>
    </source>
</evidence>
<comment type="subcellular location">
    <subcellularLocation>
        <location evidence="3">Cytoplasm</location>
    </subcellularLocation>
    <text evidence="3">The tmRNA-SmpB complex associates with stalled 70S ribosomes.</text>
</comment>
<dbReference type="NCBIfam" id="TIGR00086">
    <property type="entry name" value="smpB"/>
    <property type="match status" value="1"/>
</dbReference>
<dbReference type="PROSITE" id="PS01317">
    <property type="entry name" value="SSRP"/>
    <property type="match status" value="1"/>
</dbReference>
<evidence type="ECO:0000313" key="5">
    <source>
        <dbReference type="EMBL" id="MCQ4632128.1"/>
    </source>
</evidence>
<organism evidence="5 6">
    <name type="scientific">Shinella lacus</name>
    <dbReference type="NCBI Taxonomy" id="2654216"/>
    <lineage>
        <taxon>Bacteria</taxon>
        <taxon>Pseudomonadati</taxon>
        <taxon>Pseudomonadota</taxon>
        <taxon>Alphaproteobacteria</taxon>
        <taxon>Hyphomicrobiales</taxon>
        <taxon>Rhizobiaceae</taxon>
        <taxon>Shinella</taxon>
    </lineage>
</organism>
<dbReference type="InterPro" id="IPR000037">
    <property type="entry name" value="SsrA-bd_prot"/>
</dbReference>
<reference evidence="5" key="1">
    <citation type="submission" date="2021-07" db="EMBL/GenBank/DDBJ databases">
        <title>Shinella sp. nov., a novel member of the genus Shinella from water.</title>
        <authorList>
            <person name="Deng Y."/>
        </authorList>
    </citation>
    <scope>NUCLEOTIDE SEQUENCE</scope>
    <source>
        <strain evidence="5">CPCC 100929</strain>
    </source>
</reference>
<dbReference type="EMBL" id="WHSB02000007">
    <property type="protein sequence ID" value="MCQ4632128.1"/>
    <property type="molecule type" value="Genomic_DNA"/>
</dbReference>
<gene>
    <name evidence="3 5" type="primary">smpB</name>
    <name evidence="5" type="ORF">GB927_018910</name>
</gene>